<keyword evidence="2" id="KW-0808">Transferase</keyword>
<dbReference type="Proteomes" id="UP001549098">
    <property type="component" value="Unassembled WGS sequence"/>
</dbReference>
<feature type="domain" description="Aminoglycoside phosphotransferase" evidence="1">
    <location>
        <begin position="35"/>
        <end position="270"/>
    </location>
</feature>
<dbReference type="Pfam" id="PF01636">
    <property type="entry name" value="APH"/>
    <property type="match status" value="1"/>
</dbReference>
<dbReference type="SUPFAM" id="SSF56112">
    <property type="entry name" value="Protein kinase-like (PK-like)"/>
    <property type="match status" value="1"/>
</dbReference>
<dbReference type="InterPro" id="IPR051678">
    <property type="entry name" value="AGP_Transferase"/>
</dbReference>
<dbReference type="Gene3D" id="3.90.1200.10">
    <property type="match status" value="1"/>
</dbReference>
<gene>
    <name evidence="2" type="ORF">ABID47_000964</name>
</gene>
<protein>
    <submittedName>
        <fullName evidence="2">Aminoglycoside phosphotransferase (APT) family kinase protein</fullName>
    </submittedName>
</protein>
<reference evidence="2 3" key="1">
    <citation type="submission" date="2024-06" db="EMBL/GenBank/DDBJ databases">
        <title>Genomic Encyclopedia of Type Strains, Phase IV (KMG-IV): sequencing the most valuable type-strain genomes for metagenomic binning, comparative biology and taxonomic classification.</title>
        <authorList>
            <person name="Goeker M."/>
        </authorList>
    </citation>
    <scope>NUCLEOTIDE SEQUENCE [LARGE SCALE GENOMIC DNA]</scope>
    <source>
        <strain evidence="2 3">DSM 17253</strain>
    </source>
</reference>
<dbReference type="InterPro" id="IPR011009">
    <property type="entry name" value="Kinase-like_dom_sf"/>
</dbReference>
<evidence type="ECO:0000313" key="3">
    <source>
        <dbReference type="Proteomes" id="UP001549098"/>
    </source>
</evidence>
<dbReference type="EMBL" id="JBEPLV010000001">
    <property type="protein sequence ID" value="MET3544370.1"/>
    <property type="molecule type" value="Genomic_DNA"/>
</dbReference>
<comment type="caution">
    <text evidence="2">The sequence shown here is derived from an EMBL/GenBank/DDBJ whole genome shotgun (WGS) entry which is preliminary data.</text>
</comment>
<keyword evidence="3" id="KW-1185">Reference proteome</keyword>
<dbReference type="Gene3D" id="3.30.200.20">
    <property type="entry name" value="Phosphorylase Kinase, domain 1"/>
    <property type="match status" value="1"/>
</dbReference>
<accession>A0ABV2EXQ5</accession>
<dbReference type="PANTHER" id="PTHR21310">
    <property type="entry name" value="AMINOGLYCOSIDE PHOSPHOTRANSFERASE-RELATED-RELATED"/>
    <property type="match status" value="1"/>
</dbReference>
<dbReference type="InterPro" id="IPR002575">
    <property type="entry name" value="Aminoglycoside_PTrfase"/>
</dbReference>
<keyword evidence="2" id="KW-0418">Kinase</keyword>
<evidence type="ECO:0000259" key="1">
    <source>
        <dbReference type="Pfam" id="PF01636"/>
    </source>
</evidence>
<sequence>MKEGWERTEQPLELSLEELNQIAAPAFPGREIISFRRIGVGLSNSNYKIQVEGDGRPYVLRFFRRGKDIAGKEVALTRLVRERVPVAEFVYADTSCSRYPKPWAVLEWKPGVLLSDIIRDGTLEEKASAAAAAGRTLAHIHGFPFEASGFFGSDLMVTQPFSMSGERFLAFMDDVIFHSPCEAWLGEELSRELWAFCKRYGPMLSASQEKPVLAHSDYNGLNILMEKGSEGYFVSAVLDWEEAFAWNRHADLGNMLRYEANGSWIEQHFIKGYEAEGMVLEKNWRLLSSLEDLVALCDMLSHSTAETPNRVQDLRRLIAGTVRDGGSAELI</sequence>
<proteinExistence type="predicted"/>
<evidence type="ECO:0000313" key="2">
    <source>
        <dbReference type="EMBL" id="MET3544370.1"/>
    </source>
</evidence>
<dbReference type="GO" id="GO:0016301">
    <property type="term" value="F:kinase activity"/>
    <property type="evidence" value="ECO:0007669"/>
    <property type="project" value="UniProtKB-KW"/>
</dbReference>
<name>A0ABV2EXQ5_9BACL</name>
<organism evidence="2 3">
    <name type="scientific">Paenibacillus favisporus</name>
    <dbReference type="NCBI Taxonomy" id="221028"/>
    <lineage>
        <taxon>Bacteria</taxon>
        <taxon>Bacillati</taxon>
        <taxon>Bacillota</taxon>
        <taxon>Bacilli</taxon>
        <taxon>Bacillales</taxon>
        <taxon>Paenibacillaceae</taxon>
        <taxon>Paenibacillus</taxon>
    </lineage>
</organism>
<dbReference type="RefSeq" id="WP_354495110.1">
    <property type="nucleotide sequence ID" value="NZ_JBEPLV010000001.1"/>
</dbReference>